<proteinExistence type="predicted"/>
<organism evidence="3 4">
    <name type="scientific">Argiope bruennichi</name>
    <name type="common">Wasp spider</name>
    <name type="synonym">Aranea bruennichi</name>
    <dbReference type="NCBI Taxonomy" id="94029"/>
    <lineage>
        <taxon>Eukaryota</taxon>
        <taxon>Metazoa</taxon>
        <taxon>Ecdysozoa</taxon>
        <taxon>Arthropoda</taxon>
        <taxon>Chelicerata</taxon>
        <taxon>Arachnida</taxon>
        <taxon>Araneae</taxon>
        <taxon>Araneomorphae</taxon>
        <taxon>Entelegynae</taxon>
        <taxon>Araneoidea</taxon>
        <taxon>Araneidae</taxon>
        <taxon>Argiope</taxon>
    </lineage>
</organism>
<dbReference type="Gene3D" id="1.25.40.420">
    <property type="match status" value="1"/>
</dbReference>
<reference evidence="3" key="1">
    <citation type="journal article" date="2020" name="bioRxiv">
        <title>Chromosome-level reference genome of the European wasp spider Argiope bruennichi: a resource for studies on range expansion and evolutionary adaptation.</title>
        <authorList>
            <person name="Sheffer M.M."/>
            <person name="Hoppe A."/>
            <person name="Krehenwinkel H."/>
            <person name="Uhl G."/>
            <person name="Kuss A.W."/>
            <person name="Jensen L."/>
            <person name="Jensen C."/>
            <person name="Gillespie R.G."/>
            <person name="Hoff K.J."/>
            <person name="Prost S."/>
        </authorList>
    </citation>
    <scope>NUCLEOTIDE SEQUENCE</scope>
</reference>
<dbReference type="PANTHER" id="PTHR24413">
    <property type="entry name" value="SPECKLE-TYPE POZ PROTEIN"/>
    <property type="match status" value="1"/>
</dbReference>
<dbReference type="PROSITE" id="PS50097">
    <property type="entry name" value="BTB"/>
    <property type="match status" value="1"/>
</dbReference>
<gene>
    <name evidence="3" type="ORF">HNY73_014544</name>
</gene>
<dbReference type="Proteomes" id="UP000807504">
    <property type="component" value="Unassembled WGS sequence"/>
</dbReference>
<dbReference type="InterPro" id="IPR002083">
    <property type="entry name" value="MATH/TRAF_dom"/>
</dbReference>
<dbReference type="SUPFAM" id="SSF54695">
    <property type="entry name" value="POZ domain"/>
    <property type="match status" value="1"/>
</dbReference>
<dbReference type="Pfam" id="PF00651">
    <property type="entry name" value="BTB"/>
    <property type="match status" value="1"/>
</dbReference>
<evidence type="ECO:0000313" key="4">
    <source>
        <dbReference type="Proteomes" id="UP000807504"/>
    </source>
</evidence>
<dbReference type="Gene3D" id="3.30.710.10">
    <property type="entry name" value="Potassium Channel Kv1.1, Chain A"/>
    <property type="match status" value="1"/>
</dbReference>
<dbReference type="CDD" id="cd18186">
    <property type="entry name" value="BTB_POZ_ZBTB_KLHL-like"/>
    <property type="match status" value="1"/>
</dbReference>
<dbReference type="AlphaFoldDB" id="A0A8T0EUM5"/>
<dbReference type="CDD" id="cd00121">
    <property type="entry name" value="MATH"/>
    <property type="match status" value="1"/>
</dbReference>
<feature type="domain" description="BTB" evidence="1">
    <location>
        <begin position="345"/>
        <end position="410"/>
    </location>
</feature>
<sequence>MAKSAVKEMKKEFTFIWRVENYSYCWHKLGEFLISPVFVADLIHTTSWALCLYPRGDEDDLFIGCYLQREVNDEGPQSIMMSYEITCLAADGSALSSFESSKSERPFEGGTGYGNPHFLSRSEVLGEKRKSYLPKDTLTLSCKMWVFDENRCDSTQCFARTRIQVETISFVHTIEYFSEMKADIKQTVNVNSSSEARSLISVDILATNGSCCEEKIVLELVPGDREQVEVFTCRLQLLNAARQKLKCGQSDTRFDLERKENLYVPLIFTKKQLLEKKNEFLPNDSLTLICECSFSIGVEFEKIEKTVYGPLWISTPVAQTFGSEIIDYPTICDDYRCLLNDPVLSDITLKTKTKTFPAHKAVLIARSSVFRDLLTKDTNDKDNKDCIEVEDLEDEALHRLLIFIYSDVLEDLHWGIACKLYYAAHKYQIHHLKAKCLSFLLSCLDTSNASDLLLLAHIQQDSDLKISVLDFILEHEEEVFGSSAWEKLMETNPNLAMKTMHLRYKKKK</sequence>
<reference evidence="3" key="2">
    <citation type="submission" date="2020-06" db="EMBL/GenBank/DDBJ databases">
        <authorList>
            <person name="Sheffer M."/>
        </authorList>
    </citation>
    <scope>NUCLEOTIDE SEQUENCE</scope>
</reference>
<dbReference type="PROSITE" id="PS50144">
    <property type="entry name" value="MATH"/>
    <property type="match status" value="1"/>
</dbReference>
<comment type="caution">
    <text evidence="3">The sequence shown here is derived from an EMBL/GenBank/DDBJ whole genome shotgun (WGS) entry which is preliminary data.</text>
</comment>
<protein>
    <submittedName>
        <fullName evidence="3">TD and POZ domain-containing protein 2</fullName>
    </submittedName>
</protein>
<dbReference type="InterPro" id="IPR011333">
    <property type="entry name" value="SKP1/BTB/POZ_sf"/>
</dbReference>
<dbReference type="EMBL" id="JABXBU010002072">
    <property type="protein sequence ID" value="KAF8777729.1"/>
    <property type="molecule type" value="Genomic_DNA"/>
</dbReference>
<keyword evidence="4" id="KW-1185">Reference proteome</keyword>
<dbReference type="SMART" id="SM00225">
    <property type="entry name" value="BTB"/>
    <property type="match status" value="1"/>
</dbReference>
<evidence type="ECO:0000313" key="3">
    <source>
        <dbReference type="EMBL" id="KAF8777729.1"/>
    </source>
</evidence>
<dbReference type="InterPro" id="IPR008974">
    <property type="entry name" value="TRAF-like"/>
</dbReference>
<dbReference type="GO" id="GO:0030163">
    <property type="term" value="P:protein catabolic process"/>
    <property type="evidence" value="ECO:0007669"/>
    <property type="project" value="UniProtKB-ARBA"/>
</dbReference>
<dbReference type="Gene3D" id="2.60.210.10">
    <property type="entry name" value="Apoptosis, Tumor Necrosis Factor Receptor Associated Protein 2, Chain A"/>
    <property type="match status" value="2"/>
</dbReference>
<dbReference type="SUPFAM" id="SSF49599">
    <property type="entry name" value="TRAF domain-like"/>
    <property type="match status" value="1"/>
</dbReference>
<name>A0A8T0EUM5_ARGBR</name>
<evidence type="ECO:0000259" key="2">
    <source>
        <dbReference type="PROSITE" id="PS50144"/>
    </source>
</evidence>
<accession>A0A8T0EUM5</accession>
<dbReference type="Pfam" id="PF22486">
    <property type="entry name" value="MATH_2"/>
    <property type="match status" value="1"/>
</dbReference>
<evidence type="ECO:0000259" key="1">
    <source>
        <dbReference type="PROSITE" id="PS50097"/>
    </source>
</evidence>
<dbReference type="InterPro" id="IPR000210">
    <property type="entry name" value="BTB/POZ_dom"/>
</dbReference>
<feature type="domain" description="MATH" evidence="2">
    <location>
        <begin position="12"/>
        <end position="144"/>
    </location>
</feature>